<accession>A0AAJ2DDD9</accession>
<gene>
    <name evidence="1" type="ORF">RDT67_25190</name>
</gene>
<dbReference type="Proteomes" id="UP001224622">
    <property type="component" value="Unassembled WGS sequence"/>
</dbReference>
<proteinExistence type="predicted"/>
<dbReference type="RefSeq" id="WP_309048466.1">
    <property type="nucleotide sequence ID" value="NZ_JAVIGA010000041.1"/>
</dbReference>
<sequence length="59" mass="7003">MTTLAIQAESYYRDNNHVVVFVHDVNQEKQTVTYSPVGYSWEITTALIIFRSRFFRFVL</sequence>
<reference evidence="1" key="1">
    <citation type="submission" date="2023-08" db="EMBL/GenBank/DDBJ databases">
        <title>The Comparative Genomic Analysis of Yersiniaceae from Polar Regions.</title>
        <authorList>
            <person name="Goncharov A."/>
            <person name="Aslanov B."/>
            <person name="Kolodzhieva V."/>
            <person name="Azarov D."/>
            <person name="Mochov A."/>
            <person name="Lebedeva E."/>
        </authorList>
    </citation>
    <scope>NUCLEOTIDE SEQUENCE</scope>
    <source>
        <strain evidence="1">Vf</strain>
    </source>
</reference>
<organism evidence="1 2">
    <name type="scientific">Serratia fonticola</name>
    <dbReference type="NCBI Taxonomy" id="47917"/>
    <lineage>
        <taxon>Bacteria</taxon>
        <taxon>Pseudomonadati</taxon>
        <taxon>Pseudomonadota</taxon>
        <taxon>Gammaproteobacteria</taxon>
        <taxon>Enterobacterales</taxon>
        <taxon>Yersiniaceae</taxon>
        <taxon>Serratia</taxon>
    </lineage>
</organism>
<evidence type="ECO:0000313" key="2">
    <source>
        <dbReference type="Proteomes" id="UP001224622"/>
    </source>
</evidence>
<dbReference type="AlphaFoldDB" id="A0AAJ2DDD9"/>
<dbReference type="Pfam" id="PF13973">
    <property type="entry name" value="DUF4222"/>
    <property type="match status" value="1"/>
</dbReference>
<protein>
    <submittedName>
        <fullName evidence="1">DUF4222 domain-containing protein</fullName>
    </submittedName>
</protein>
<evidence type="ECO:0000313" key="1">
    <source>
        <dbReference type="EMBL" id="MDQ9129716.1"/>
    </source>
</evidence>
<name>A0AAJ2DDD9_SERFO</name>
<comment type="caution">
    <text evidence="1">The sequence shown here is derived from an EMBL/GenBank/DDBJ whole genome shotgun (WGS) entry which is preliminary data.</text>
</comment>
<dbReference type="EMBL" id="JAVIGA010000041">
    <property type="protein sequence ID" value="MDQ9129716.1"/>
    <property type="molecule type" value="Genomic_DNA"/>
</dbReference>
<dbReference type="InterPro" id="IPR025317">
    <property type="entry name" value="DUF4222"/>
</dbReference>